<dbReference type="AlphaFoldDB" id="A0A9W5TW14"/>
<reference evidence="1" key="2">
    <citation type="submission" date="2020-09" db="EMBL/GenBank/DDBJ databases">
        <authorList>
            <person name="Sun Q."/>
            <person name="Zhou Y."/>
        </authorList>
    </citation>
    <scope>NUCLEOTIDE SEQUENCE</scope>
    <source>
        <strain evidence="1">CGMCC 1.15454</strain>
    </source>
</reference>
<evidence type="ECO:0000313" key="2">
    <source>
        <dbReference type="Proteomes" id="UP000621492"/>
    </source>
</evidence>
<name>A0A9W5TW14_9BACI</name>
<keyword evidence="2" id="KW-1185">Reference proteome</keyword>
<protein>
    <submittedName>
        <fullName evidence="1">Uncharacterized protein</fullName>
    </submittedName>
</protein>
<comment type="caution">
    <text evidence="1">The sequence shown here is derived from an EMBL/GenBank/DDBJ whole genome shotgun (WGS) entry which is preliminary data.</text>
</comment>
<dbReference type="Proteomes" id="UP000621492">
    <property type="component" value="Unassembled WGS sequence"/>
</dbReference>
<evidence type="ECO:0000313" key="1">
    <source>
        <dbReference type="EMBL" id="GGB35826.1"/>
    </source>
</evidence>
<gene>
    <name evidence="1" type="ORF">GCM10011409_11620</name>
</gene>
<dbReference type="EMBL" id="BMJD01000005">
    <property type="protein sequence ID" value="GGB35826.1"/>
    <property type="molecule type" value="Genomic_DNA"/>
</dbReference>
<sequence>MSEFYHFFISSVVKVNGLDNMSVSKEHFHEFYDLVRASGVTEFEKIKWTLQNGQKEIMNSFGFDLNN</sequence>
<proteinExistence type="predicted"/>
<reference evidence="1" key="1">
    <citation type="journal article" date="2014" name="Int. J. Syst. Evol. Microbiol.">
        <title>Complete genome sequence of Corynebacterium casei LMG S-19264T (=DSM 44701T), isolated from a smear-ripened cheese.</title>
        <authorList>
            <consortium name="US DOE Joint Genome Institute (JGI-PGF)"/>
            <person name="Walter F."/>
            <person name="Albersmeier A."/>
            <person name="Kalinowski J."/>
            <person name="Ruckert C."/>
        </authorList>
    </citation>
    <scope>NUCLEOTIDE SEQUENCE</scope>
    <source>
        <strain evidence="1">CGMCC 1.15454</strain>
    </source>
</reference>
<accession>A0A9W5TW14</accession>
<organism evidence="1 2">
    <name type="scientific">Lentibacillus populi</name>
    <dbReference type="NCBI Taxonomy" id="1827502"/>
    <lineage>
        <taxon>Bacteria</taxon>
        <taxon>Bacillati</taxon>
        <taxon>Bacillota</taxon>
        <taxon>Bacilli</taxon>
        <taxon>Bacillales</taxon>
        <taxon>Bacillaceae</taxon>
        <taxon>Lentibacillus</taxon>
    </lineage>
</organism>